<accession>A0A1T5KZQ2</accession>
<dbReference type="Gene3D" id="1.10.1660.10">
    <property type="match status" value="1"/>
</dbReference>
<evidence type="ECO:0000313" key="6">
    <source>
        <dbReference type="EMBL" id="SKC69130.1"/>
    </source>
</evidence>
<dbReference type="InterPro" id="IPR009061">
    <property type="entry name" value="DNA-bd_dom_put_sf"/>
</dbReference>
<keyword evidence="2" id="KW-0805">Transcription regulation</keyword>
<dbReference type="AlphaFoldDB" id="A0A1T5KZQ2"/>
<dbReference type="STRING" id="36842.SAMN02194393_02210"/>
<keyword evidence="1" id="KW-0678">Repressor</keyword>
<gene>
    <name evidence="6" type="ORF">SAMN02194393_02210</name>
</gene>
<protein>
    <submittedName>
        <fullName evidence="6">DNA-binding transcriptional regulator, MerR family</fullName>
    </submittedName>
</protein>
<evidence type="ECO:0000313" key="7">
    <source>
        <dbReference type="Proteomes" id="UP000190285"/>
    </source>
</evidence>
<dbReference type="RefSeq" id="WP_079491637.1">
    <property type="nucleotide sequence ID" value="NZ_FUZT01000005.1"/>
</dbReference>
<dbReference type="SMART" id="SM00422">
    <property type="entry name" value="HTH_MERR"/>
    <property type="match status" value="1"/>
</dbReference>
<dbReference type="InterPro" id="IPR047057">
    <property type="entry name" value="MerR_fam"/>
</dbReference>
<evidence type="ECO:0000256" key="3">
    <source>
        <dbReference type="ARBA" id="ARBA00023125"/>
    </source>
</evidence>
<keyword evidence="3 6" id="KW-0238">DNA-binding</keyword>
<evidence type="ECO:0000256" key="1">
    <source>
        <dbReference type="ARBA" id="ARBA00022491"/>
    </source>
</evidence>
<proteinExistence type="predicted"/>
<name>A0A1T5KZQ2_9FIRM</name>
<dbReference type="OrthoDB" id="9773308at2"/>
<sequence length="259" mass="30102">MKKYLSIGEVSKIKGVSVKSLRYYGELGILPPIYINKETGYRYYSMEQLVIVDLIVVCLDLGIPLKNFREYITENQSIDVEKLLADGEHIVSEKVKKLKSSIDFLNTMSKHITRTSKVKDNTEEFAQHIPKRYFLTADWNGDLTDYREISTKYTELFRQCNKLNMPDTFNQGVFFEKQNEKIISKVFLEIPCPSSDITNLHIVEEGNFICRVLKDDELSAHLDDDFKGIFIIKELFDLKIEPQVGLLEIQKYAKDNNYT</sequence>
<dbReference type="Proteomes" id="UP000190285">
    <property type="component" value="Unassembled WGS sequence"/>
</dbReference>
<dbReference type="PANTHER" id="PTHR30204">
    <property type="entry name" value="REDOX-CYCLING DRUG-SENSING TRANSCRIPTIONAL ACTIVATOR SOXR"/>
    <property type="match status" value="1"/>
</dbReference>
<evidence type="ECO:0000256" key="2">
    <source>
        <dbReference type="ARBA" id="ARBA00023015"/>
    </source>
</evidence>
<dbReference type="GO" id="GO:0003677">
    <property type="term" value="F:DNA binding"/>
    <property type="evidence" value="ECO:0007669"/>
    <property type="project" value="UniProtKB-KW"/>
</dbReference>
<keyword evidence="4" id="KW-0804">Transcription</keyword>
<dbReference type="GO" id="GO:0003700">
    <property type="term" value="F:DNA-binding transcription factor activity"/>
    <property type="evidence" value="ECO:0007669"/>
    <property type="project" value="InterPro"/>
</dbReference>
<keyword evidence="7" id="KW-1185">Reference proteome</keyword>
<dbReference type="Pfam" id="PF13411">
    <property type="entry name" value="MerR_1"/>
    <property type="match status" value="1"/>
</dbReference>
<evidence type="ECO:0000259" key="5">
    <source>
        <dbReference type="PROSITE" id="PS50937"/>
    </source>
</evidence>
<dbReference type="InterPro" id="IPR000551">
    <property type="entry name" value="MerR-type_HTH_dom"/>
</dbReference>
<feature type="domain" description="HTH merR-type" evidence="5">
    <location>
        <begin position="4"/>
        <end position="74"/>
    </location>
</feature>
<evidence type="ECO:0000256" key="4">
    <source>
        <dbReference type="ARBA" id="ARBA00023163"/>
    </source>
</evidence>
<dbReference type="SUPFAM" id="SSF46955">
    <property type="entry name" value="Putative DNA-binding domain"/>
    <property type="match status" value="1"/>
</dbReference>
<dbReference type="EMBL" id="FUZT01000005">
    <property type="protein sequence ID" value="SKC69130.1"/>
    <property type="molecule type" value="Genomic_DNA"/>
</dbReference>
<dbReference type="PROSITE" id="PS50937">
    <property type="entry name" value="HTH_MERR_2"/>
    <property type="match status" value="1"/>
</dbReference>
<dbReference type="PANTHER" id="PTHR30204:SF69">
    <property type="entry name" value="MERR-FAMILY TRANSCRIPTIONAL REGULATOR"/>
    <property type="match status" value="1"/>
</dbReference>
<organism evidence="6 7">
    <name type="scientific">Maledivibacter halophilus</name>
    <dbReference type="NCBI Taxonomy" id="36842"/>
    <lineage>
        <taxon>Bacteria</taxon>
        <taxon>Bacillati</taxon>
        <taxon>Bacillota</taxon>
        <taxon>Clostridia</taxon>
        <taxon>Peptostreptococcales</taxon>
        <taxon>Caminicellaceae</taxon>
        <taxon>Maledivibacter</taxon>
    </lineage>
</organism>
<reference evidence="6 7" key="1">
    <citation type="submission" date="2017-02" db="EMBL/GenBank/DDBJ databases">
        <authorList>
            <person name="Peterson S.W."/>
        </authorList>
    </citation>
    <scope>NUCLEOTIDE SEQUENCE [LARGE SCALE GENOMIC DNA]</scope>
    <source>
        <strain evidence="6 7">M1</strain>
    </source>
</reference>